<protein>
    <submittedName>
        <fullName evidence="2">Transposase</fullName>
    </submittedName>
</protein>
<comment type="caution">
    <text evidence="2">The sequence shown here is derived from an EMBL/GenBank/DDBJ whole genome shotgun (WGS) entry which is preliminary data.</text>
</comment>
<dbReference type="Pfam" id="PF13340">
    <property type="entry name" value="DUF4096"/>
    <property type="match status" value="1"/>
</dbReference>
<evidence type="ECO:0000313" key="2">
    <source>
        <dbReference type="EMBL" id="MBR0657581.1"/>
    </source>
</evidence>
<reference evidence="2" key="2">
    <citation type="journal article" date="2021" name="Syst. Appl. Microbiol.">
        <title>Roseomonas hellenica sp. nov., isolated from roots of wild-growing Alkanna tinctoria.</title>
        <authorList>
            <person name="Rat A."/>
            <person name="Naranjo H.D."/>
            <person name="Lebbe L."/>
            <person name="Cnockaert M."/>
            <person name="Krigas N."/>
            <person name="Grigoriadou K."/>
            <person name="Maloupa E."/>
            <person name="Willems A."/>
        </authorList>
    </citation>
    <scope>NUCLEOTIDE SEQUENCE</scope>
    <source>
        <strain evidence="2">LMG 28251</strain>
    </source>
</reference>
<accession>A0AAF1KNG6</accession>
<feature type="domain" description="Insertion element IS402-like" evidence="1">
    <location>
        <begin position="13"/>
        <end position="80"/>
    </location>
</feature>
<organism evidence="2 3">
    <name type="scientific">Plastoroseomonas arctica</name>
    <dbReference type="NCBI Taxonomy" id="1509237"/>
    <lineage>
        <taxon>Bacteria</taxon>
        <taxon>Pseudomonadati</taxon>
        <taxon>Pseudomonadota</taxon>
        <taxon>Alphaproteobacteria</taxon>
        <taxon>Acetobacterales</taxon>
        <taxon>Acetobacteraceae</taxon>
        <taxon>Plastoroseomonas</taxon>
    </lineage>
</organism>
<dbReference type="EMBL" id="JAAEDH010000044">
    <property type="protein sequence ID" value="MBR0657581.1"/>
    <property type="molecule type" value="Genomic_DNA"/>
</dbReference>
<gene>
    <name evidence="2" type="ORF">GXW79_21075</name>
</gene>
<evidence type="ECO:0000259" key="1">
    <source>
        <dbReference type="Pfam" id="PF13340"/>
    </source>
</evidence>
<evidence type="ECO:0000313" key="3">
    <source>
        <dbReference type="Proteomes" id="UP001196068"/>
    </source>
</evidence>
<name>A0AAF1KNG6_9PROT</name>
<dbReference type="Proteomes" id="UP001196068">
    <property type="component" value="Unassembled WGS sequence"/>
</dbReference>
<keyword evidence="3" id="KW-1185">Reference proteome</keyword>
<dbReference type="AlphaFoldDB" id="A0AAF1KNG6"/>
<dbReference type="RefSeq" id="WP_211876440.1">
    <property type="nucleotide sequence ID" value="NZ_JAAEDH010000044.1"/>
</dbReference>
<proteinExistence type="predicted"/>
<sequence length="185" mass="21033">MPHYTAPHAFAPLSDAEFAALAPYLHREGPGRPIDQPRETLDAIFSALLSNNRWSHRGEKHDTLHRRFRRWAHAGLWTRLLTDAARSKALRPLRYRICRAYRAAIRVLGVHAIALARRLGFLTALPGPPWMLPDPILSETVTACFKKLIPIDRLPDRSLIPLLRTLRALLRTAGGRRIRRCLAPP</sequence>
<reference evidence="2" key="1">
    <citation type="submission" date="2020-01" db="EMBL/GenBank/DDBJ databases">
        <authorList>
            <person name="Rat A."/>
        </authorList>
    </citation>
    <scope>NUCLEOTIDE SEQUENCE</scope>
    <source>
        <strain evidence="2">LMG 28251</strain>
    </source>
</reference>
<dbReference type="InterPro" id="IPR025161">
    <property type="entry name" value="IS402-like_dom"/>
</dbReference>